<gene>
    <name evidence="3" type="ORF">DPMN_036362</name>
</gene>
<dbReference type="SUPFAM" id="SSF81296">
    <property type="entry name" value="E set domains"/>
    <property type="match status" value="1"/>
</dbReference>
<dbReference type="InterPro" id="IPR013783">
    <property type="entry name" value="Ig-like_fold"/>
</dbReference>
<evidence type="ECO:0000256" key="1">
    <source>
        <dbReference type="SAM" id="MobiDB-lite"/>
    </source>
</evidence>
<feature type="compositionally biased region" description="Polar residues" evidence="1">
    <location>
        <begin position="494"/>
        <end position="512"/>
    </location>
</feature>
<feature type="region of interest" description="Disordered" evidence="1">
    <location>
        <begin position="538"/>
        <end position="577"/>
    </location>
</feature>
<organism evidence="3 4">
    <name type="scientific">Dreissena polymorpha</name>
    <name type="common">Zebra mussel</name>
    <name type="synonym">Mytilus polymorpha</name>
    <dbReference type="NCBI Taxonomy" id="45954"/>
    <lineage>
        <taxon>Eukaryota</taxon>
        <taxon>Metazoa</taxon>
        <taxon>Spiralia</taxon>
        <taxon>Lophotrochozoa</taxon>
        <taxon>Mollusca</taxon>
        <taxon>Bivalvia</taxon>
        <taxon>Autobranchia</taxon>
        <taxon>Heteroconchia</taxon>
        <taxon>Euheterodonta</taxon>
        <taxon>Imparidentia</taxon>
        <taxon>Neoheterodontei</taxon>
        <taxon>Myida</taxon>
        <taxon>Dreissenoidea</taxon>
        <taxon>Dreissenidae</taxon>
        <taxon>Dreissena</taxon>
    </lineage>
</organism>
<feature type="region of interest" description="Disordered" evidence="1">
    <location>
        <begin position="604"/>
        <end position="683"/>
    </location>
</feature>
<dbReference type="AlphaFoldDB" id="A0A9D4RNT5"/>
<dbReference type="Proteomes" id="UP000828390">
    <property type="component" value="Unassembled WGS sequence"/>
</dbReference>
<dbReference type="Pfam" id="PF16179">
    <property type="entry name" value="RHD_dimer"/>
    <property type="match status" value="1"/>
</dbReference>
<evidence type="ECO:0000313" key="3">
    <source>
        <dbReference type="EMBL" id="KAH3873135.1"/>
    </source>
</evidence>
<evidence type="ECO:0000313" key="4">
    <source>
        <dbReference type="Proteomes" id="UP000828390"/>
    </source>
</evidence>
<dbReference type="EMBL" id="JAIWYP010000002">
    <property type="protein sequence ID" value="KAH3873135.1"/>
    <property type="molecule type" value="Genomic_DNA"/>
</dbReference>
<dbReference type="Gene3D" id="2.60.40.10">
    <property type="entry name" value="Immunoglobulins"/>
    <property type="match status" value="1"/>
</dbReference>
<comment type="caution">
    <text evidence="3">The sequence shown here is derived from an EMBL/GenBank/DDBJ whole genome shotgun (WGS) entry which is preliminary data.</text>
</comment>
<reference evidence="3" key="1">
    <citation type="journal article" date="2019" name="bioRxiv">
        <title>The Genome of the Zebra Mussel, Dreissena polymorpha: A Resource for Invasive Species Research.</title>
        <authorList>
            <person name="McCartney M.A."/>
            <person name="Auch B."/>
            <person name="Kono T."/>
            <person name="Mallez S."/>
            <person name="Zhang Y."/>
            <person name="Obille A."/>
            <person name="Becker A."/>
            <person name="Abrahante J.E."/>
            <person name="Garbe J."/>
            <person name="Badalamenti J.P."/>
            <person name="Herman A."/>
            <person name="Mangelson H."/>
            <person name="Liachko I."/>
            <person name="Sullivan S."/>
            <person name="Sone E.D."/>
            <person name="Koren S."/>
            <person name="Silverstein K.A.T."/>
            <person name="Beckman K.B."/>
            <person name="Gohl D.M."/>
        </authorList>
    </citation>
    <scope>NUCLEOTIDE SEQUENCE</scope>
    <source>
        <strain evidence="3">Duluth1</strain>
        <tissue evidence="3">Whole animal</tissue>
    </source>
</reference>
<evidence type="ECO:0000259" key="2">
    <source>
        <dbReference type="Pfam" id="PF16179"/>
    </source>
</evidence>
<sequence>MTNELPRAKASDKLHAKKVLDSIQNWLLKSWRDQSYPSKFLMSIQGLDMSQRKPKIKNGREITIRMIQKNSVFWKLRLLTIMALLRKLQYLQNELKLDVKRRGDDDKHDKQLVHVMVVVQLEDEGKPPLYGISTALNNRKQGKEFLIDDVEPNMVMASGSPPNNQSKNRILVVVSNQTYFPNEPEVVLREKDASGKTRWEVVLSGEQLEIVKKAVVKFTAPPYLDRDIESDVQVELCLRDKKTNKETKPWPFFYLGSDLYDVRRKAKKRKLTDDDHSGTPTEYSEESKEFKRKAVSVYNGQYQEGAYRSYDTNGESSSSSETQNVLVIGKELSSPALTSLPFSTYKPMSPQPETQSYQELLGVTPSSSMLARPPSAGFNTADNAQTIIITSGAESNTYQVLNSQHDKYPVQAMDDQQGQTVVSSEADNTFTFPPLQPNQQLAIINGQWVIINNDLGEEMPGPSAGPSQPVPAPSLPEHHFQKPMSAPLNHPGRSESQSTRSSAPLLSTEQSTTPSMNMLLSSGLQALLNALTAQQPQQLQQPLQQQPQQTQAPAQQPTQQQPQTPVQQPIQQQQQQPAFFTPEQTQAFLQNLLTMYQTQLAQSSAGTPGNVASMAQSQSNEGSVMSDSDLETDGAHSQNNGLQSRTRSGKTIQAAGKPVPATRVTRGKKMYENMSGFSKPAGS</sequence>
<keyword evidence="4" id="KW-1185">Reference proteome</keyword>
<feature type="region of interest" description="Disordered" evidence="1">
    <location>
        <begin position="454"/>
        <end position="512"/>
    </location>
</feature>
<name>A0A9D4RNT5_DREPO</name>
<proteinExistence type="predicted"/>
<protein>
    <recommendedName>
        <fullName evidence="2">Rel homology dimerisation domain-containing protein</fullName>
    </recommendedName>
</protein>
<accession>A0A9D4RNT5</accession>
<feature type="compositionally biased region" description="Polar residues" evidence="1">
    <location>
        <begin position="613"/>
        <end position="626"/>
    </location>
</feature>
<dbReference type="InterPro" id="IPR014756">
    <property type="entry name" value="Ig_E-set"/>
</dbReference>
<dbReference type="InterPro" id="IPR032397">
    <property type="entry name" value="RHD_dimer"/>
</dbReference>
<reference evidence="3" key="2">
    <citation type="submission" date="2020-11" db="EMBL/GenBank/DDBJ databases">
        <authorList>
            <person name="McCartney M.A."/>
            <person name="Auch B."/>
            <person name="Kono T."/>
            <person name="Mallez S."/>
            <person name="Becker A."/>
            <person name="Gohl D.M."/>
            <person name="Silverstein K.A.T."/>
            <person name="Koren S."/>
            <person name="Bechman K.B."/>
            <person name="Herman A."/>
            <person name="Abrahante J.E."/>
            <person name="Garbe J."/>
        </authorList>
    </citation>
    <scope>NUCLEOTIDE SEQUENCE</scope>
    <source>
        <strain evidence="3">Duluth1</strain>
        <tissue evidence="3">Whole animal</tissue>
    </source>
</reference>
<feature type="domain" description="Rel homology dimerisation" evidence="2">
    <location>
        <begin position="182"/>
        <end position="255"/>
    </location>
</feature>
<feature type="compositionally biased region" description="Polar residues" evidence="1">
    <location>
        <begin position="635"/>
        <end position="651"/>
    </location>
</feature>